<dbReference type="InterPro" id="IPR017945">
    <property type="entry name" value="DHBP_synth_RibB-like_a/b_dom"/>
</dbReference>
<evidence type="ECO:0000256" key="4">
    <source>
        <dbReference type="ARBA" id="ARBA00012584"/>
    </source>
</evidence>
<dbReference type="Pfam" id="PF01300">
    <property type="entry name" value="Sua5_yciO_yrdC"/>
    <property type="match status" value="1"/>
</dbReference>
<evidence type="ECO:0000256" key="8">
    <source>
        <dbReference type="ARBA" id="ARBA00022695"/>
    </source>
</evidence>
<sequence length="380" mass="40987">MPTILDARTTDDPRDIIHRTVQALSEGAVVGVPTDTVYGLAAHALSEKGVQRLLEIKGRGDEPIAISVRSRQAADDFLCNASPVVRRLSRRCWPGPMTLVAPCSDPHSALSQLPESVRMRITGPGGGIGFRVIDQRILTGIHRFMSGPLVLTSANLSGQPAQNTAQGVAQQFGDTLPLLLDDGPTRYGGASTVVSVSSSQWKLLREGVIERAAMNQFVKPVIVMVCTGNTCRSPMAETIMSEKLSKRLGRADAVRVISAGVAAGEGVCASPQSIEVMGERGLDLTGHSSQPLTDDVMNVADLVLTMTRGHQAAILAAWPEMHDRVFTLRHDGGDITDPVGMSVDTYRRCAEQMDSELDKWIDRLDDDFFPQEMSDGEEDS</sequence>
<dbReference type="GO" id="GO:0000049">
    <property type="term" value="F:tRNA binding"/>
    <property type="evidence" value="ECO:0007669"/>
    <property type="project" value="TreeGrafter"/>
</dbReference>
<dbReference type="GO" id="GO:0005737">
    <property type="term" value="C:cytoplasm"/>
    <property type="evidence" value="ECO:0007669"/>
    <property type="project" value="UniProtKB-SubCell"/>
</dbReference>
<dbReference type="GO" id="GO:0006450">
    <property type="term" value="P:regulation of translational fidelity"/>
    <property type="evidence" value="ECO:0007669"/>
    <property type="project" value="TreeGrafter"/>
</dbReference>
<dbReference type="EMBL" id="SJPN01000001">
    <property type="protein sequence ID" value="TWU07724.1"/>
    <property type="molecule type" value="Genomic_DNA"/>
</dbReference>
<keyword evidence="10 16" id="KW-0378">Hydrolase</keyword>
<dbReference type="PANTHER" id="PTHR17490:SF16">
    <property type="entry name" value="THREONYLCARBAMOYL-AMP SYNTHASE"/>
    <property type="match status" value="1"/>
</dbReference>
<feature type="active site" description="Proton donor" evidence="14">
    <location>
        <position position="337"/>
    </location>
</feature>
<comment type="similarity">
    <text evidence="2">Belongs to the SUA5 family.</text>
</comment>
<keyword evidence="6" id="KW-0808">Transferase</keyword>
<reference evidence="16 17" key="1">
    <citation type="submission" date="2019-02" db="EMBL/GenBank/DDBJ databases">
        <title>Deep-cultivation of Planctomycetes and their phenomic and genomic characterization uncovers novel biology.</title>
        <authorList>
            <person name="Wiegand S."/>
            <person name="Jogler M."/>
            <person name="Boedeker C."/>
            <person name="Pinto D."/>
            <person name="Vollmers J."/>
            <person name="Rivas-Marin E."/>
            <person name="Kohn T."/>
            <person name="Peeters S.H."/>
            <person name="Heuer A."/>
            <person name="Rast P."/>
            <person name="Oberbeckmann S."/>
            <person name="Bunk B."/>
            <person name="Jeske O."/>
            <person name="Meyerdierks A."/>
            <person name="Storesund J.E."/>
            <person name="Kallscheuer N."/>
            <person name="Luecker S."/>
            <person name="Lage O.M."/>
            <person name="Pohl T."/>
            <person name="Merkel B.J."/>
            <person name="Hornburger P."/>
            <person name="Mueller R.-W."/>
            <person name="Bruemmer F."/>
            <person name="Labrenz M."/>
            <person name="Spormann A.M."/>
            <person name="Op Den Camp H."/>
            <person name="Overmann J."/>
            <person name="Amann R."/>
            <person name="Jetten M.S.M."/>
            <person name="Mascher T."/>
            <person name="Medema M.H."/>
            <person name="Devos D.P."/>
            <person name="Kaster A.-K."/>
            <person name="Ovreas L."/>
            <person name="Rohde M."/>
            <person name="Galperin M.Y."/>
            <person name="Jogler C."/>
        </authorList>
    </citation>
    <scope>NUCLEOTIDE SEQUENCE [LARGE SCALE GENOMIC DNA]</scope>
    <source>
        <strain evidence="16 17">Pla52n</strain>
    </source>
</reference>
<organism evidence="16 17">
    <name type="scientific">Stieleria varia</name>
    <dbReference type="NCBI Taxonomy" id="2528005"/>
    <lineage>
        <taxon>Bacteria</taxon>
        <taxon>Pseudomonadati</taxon>
        <taxon>Planctomycetota</taxon>
        <taxon>Planctomycetia</taxon>
        <taxon>Pirellulales</taxon>
        <taxon>Pirellulaceae</taxon>
        <taxon>Stieleria</taxon>
    </lineage>
</organism>
<feature type="domain" description="YrdC-like" evidence="15">
    <location>
        <begin position="14"/>
        <end position="209"/>
    </location>
</feature>
<dbReference type="Proteomes" id="UP000320176">
    <property type="component" value="Unassembled WGS sequence"/>
</dbReference>
<comment type="similarity">
    <text evidence="3">Belongs to the low molecular weight phosphotyrosine protein phosphatase family.</text>
</comment>
<dbReference type="SUPFAM" id="SSF52788">
    <property type="entry name" value="Phosphotyrosine protein phosphatases I"/>
    <property type="match status" value="1"/>
</dbReference>
<evidence type="ECO:0000256" key="11">
    <source>
        <dbReference type="ARBA" id="ARBA00022840"/>
    </source>
</evidence>
<evidence type="ECO:0000313" key="17">
    <source>
        <dbReference type="Proteomes" id="UP000320176"/>
    </source>
</evidence>
<name>A0A5C6BB31_9BACT</name>
<dbReference type="PROSITE" id="PS51163">
    <property type="entry name" value="YRDC"/>
    <property type="match status" value="1"/>
</dbReference>
<dbReference type="InterPro" id="IPR050156">
    <property type="entry name" value="TC-AMP_synthase_SUA5"/>
</dbReference>
<accession>A0A5C6BB31</accession>
<dbReference type="RefSeq" id="WP_146517907.1">
    <property type="nucleotide sequence ID" value="NZ_CP151726.1"/>
</dbReference>
<evidence type="ECO:0000259" key="15">
    <source>
        <dbReference type="PROSITE" id="PS51163"/>
    </source>
</evidence>
<dbReference type="InterPro" id="IPR023485">
    <property type="entry name" value="Ptyr_pPase"/>
</dbReference>
<keyword evidence="9" id="KW-0547">Nucleotide-binding</keyword>
<evidence type="ECO:0000256" key="7">
    <source>
        <dbReference type="ARBA" id="ARBA00022694"/>
    </source>
</evidence>
<keyword evidence="5" id="KW-0963">Cytoplasm</keyword>
<feature type="active site" evidence="14">
    <location>
        <position position="232"/>
    </location>
</feature>
<evidence type="ECO:0000313" key="16">
    <source>
        <dbReference type="EMBL" id="TWU07724.1"/>
    </source>
</evidence>
<evidence type="ECO:0000256" key="9">
    <source>
        <dbReference type="ARBA" id="ARBA00022741"/>
    </source>
</evidence>
<dbReference type="Pfam" id="PF01451">
    <property type="entry name" value="LMWPc"/>
    <property type="match status" value="1"/>
</dbReference>
<feature type="active site" description="Nucleophile" evidence="14">
    <location>
        <position position="226"/>
    </location>
</feature>
<dbReference type="CDD" id="cd16344">
    <property type="entry name" value="LMWPAP"/>
    <property type="match status" value="1"/>
</dbReference>
<keyword evidence="8" id="KW-0548">Nucleotidyltransferase</keyword>
<evidence type="ECO:0000256" key="3">
    <source>
        <dbReference type="ARBA" id="ARBA00011063"/>
    </source>
</evidence>
<dbReference type="InterPro" id="IPR036196">
    <property type="entry name" value="Ptyr_pPase_sf"/>
</dbReference>
<dbReference type="InterPro" id="IPR006070">
    <property type="entry name" value="Sua5-like_dom"/>
</dbReference>
<proteinExistence type="inferred from homology"/>
<evidence type="ECO:0000256" key="1">
    <source>
        <dbReference type="ARBA" id="ARBA00004496"/>
    </source>
</evidence>
<evidence type="ECO:0000256" key="5">
    <source>
        <dbReference type="ARBA" id="ARBA00022490"/>
    </source>
</evidence>
<gene>
    <name evidence="16" type="primary">ywlE</name>
    <name evidence="16" type="ORF">Pla52n_02970</name>
</gene>
<dbReference type="SUPFAM" id="SSF55821">
    <property type="entry name" value="YrdC/RibB"/>
    <property type="match status" value="1"/>
</dbReference>
<comment type="subcellular location">
    <subcellularLocation>
        <location evidence="1">Cytoplasm</location>
    </subcellularLocation>
</comment>
<dbReference type="AlphaFoldDB" id="A0A5C6BB31"/>
<dbReference type="InterPro" id="IPR017867">
    <property type="entry name" value="Tyr_phospatase_low_mol_wt"/>
</dbReference>
<dbReference type="GO" id="GO:0005524">
    <property type="term" value="F:ATP binding"/>
    <property type="evidence" value="ECO:0007669"/>
    <property type="project" value="UniProtKB-KW"/>
</dbReference>
<dbReference type="PANTHER" id="PTHR17490">
    <property type="entry name" value="SUA5"/>
    <property type="match status" value="1"/>
</dbReference>
<keyword evidence="11" id="KW-0067">ATP-binding</keyword>
<comment type="catalytic activity">
    <reaction evidence="13">
        <text>L-threonine + hydrogencarbonate + ATP = L-threonylcarbamoyladenylate + diphosphate + H2O</text>
        <dbReference type="Rhea" id="RHEA:36407"/>
        <dbReference type="ChEBI" id="CHEBI:15377"/>
        <dbReference type="ChEBI" id="CHEBI:17544"/>
        <dbReference type="ChEBI" id="CHEBI:30616"/>
        <dbReference type="ChEBI" id="CHEBI:33019"/>
        <dbReference type="ChEBI" id="CHEBI:57926"/>
        <dbReference type="ChEBI" id="CHEBI:73682"/>
        <dbReference type="EC" id="2.7.7.87"/>
    </reaction>
</comment>
<keyword evidence="17" id="KW-1185">Reference proteome</keyword>
<evidence type="ECO:0000256" key="10">
    <source>
        <dbReference type="ARBA" id="ARBA00022801"/>
    </source>
</evidence>
<evidence type="ECO:0000256" key="14">
    <source>
        <dbReference type="PIRSR" id="PIRSR617867-1"/>
    </source>
</evidence>
<comment type="caution">
    <text evidence="16">The sequence shown here is derived from an EMBL/GenBank/DDBJ whole genome shotgun (WGS) entry which is preliminary data.</text>
</comment>
<dbReference type="EC" id="2.7.7.87" evidence="4"/>
<dbReference type="Gene3D" id="3.40.50.2300">
    <property type="match status" value="1"/>
</dbReference>
<dbReference type="OrthoDB" id="9784339at2"/>
<dbReference type="GO" id="GO:0008033">
    <property type="term" value="P:tRNA processing"/>
    <property type="evidence" value="ECO:0007669"/>
    <property type="project" value="UniProtKB-KW"/>
</dbReference>
<dbReference type="GO" id="GO:0004725">
    <property type="term" value="F:protein tyrosine phosphatase activity"/>
    <property type="evidence" value="ECO:0007669"/>
    <property type="project" value="InterPro"/>
</dbReference>
<dbReference type="GO" id="GO:0061710">
    <property type="term" value="F:L-threonylcarbamoyladenylate synthase"/>
    <property type="evidence" value="ECO:0007669"/>
    <property type="project" value="UniProtKB-EC"/>
</dbReference>
<protein>
    <recommendedName>
        <fullName evidence="12">L-threonylcarbamoyladenylate synthase</fullName>
        <ecNumber evidence="4">2.7.7.87</ecNumber>
    </recommendedName>
    <alternativeName>
        <fullName evidence="12">L-threonylcarbamoyladenylate synthase</fullName>
    </alternativeName>
</protein>
<dbReference type="SMART" id="SM00226">
    <property type="entry name" value="LMWPc"/>
    <property type="match status" value="1"/>
</dbReference>
<dbReference type="Gene3D" id="3.90.870.10">
    <property type="entry name" value="DHBP synthase"/>
    <property type="match status" value="1"/>
</dbReference>
<dbReference type="GO" id="GO:0003725">
    <property type="term" value="F:double-stranded RNA binding"/>
    <property type="evidence" value="ECO:0007669"/>
    <property type="project" value="InterPro"/>
</dbReference>
<keyword evidence="7" id="KW-0819">tRNA processing</keyword>
<evidence type="ECO:0000256" key="12">
    <source>
        <dbReference type="ARBA" id="ARBA00029774"/>
    </source>
</evidence>
<evidence type="ECO:0000256" key="6">
    <source>
        <dbReference type="ARBA" id="ARBA00022679"/>
    </source>
</evidence>
<evidence type="ECO:0000256" key="2">
    <source>
        <dbReference type="ARBA" id="ARBA00007663"/>
    </source>
</evidence>
<dbReference type="PRINTS" id="PR00719">
    <property type="entry name" value="LMWPTPASE"/>
</dbReference>
<evidence type="ECO:0000256" key="13">
    <source>
        <dbReference type="ARBA" id="ARBA00048366"/>
    </source>
</evidence>